<feature type="signal peptide" evidence="3">
    <location>
        <begin position="1"/>
        <end position="26"/>
    </location>
</feature>
<keyword evidence="1" id="KW-0175">Coiled coil</keyword>
<feature type="compositionally biased region" description="Low complexity" evidence="2">
    <location>
        <begin position="1824"/>
        <end position="1838"/>
    </location>
</feature>
<feature type="region of interest" description="Disordered" evidence="2">
    <location>
        <begin position="1347"/>
        <end position="1373"/>
    </location>
</feature>
<feature type="coiled-coil region" evidence="1">
    <location>
        <begin position="472"/>
        <end position="499"/>
    </location>
</feature>
<feature type="region of interest" description="Disordered" evidence="2">
    <location>
        <begin position="2255"/>
        <end position="2319"/>
    </location>
</feature>
<dbReference type="Proteomes" id="UP001286313">
    <property type="component" value="Unassembled WGS sequence"/>
</dbReference>
<feature type="chain" id="PRO_5042046476" evidence="3">
    <location>
        <begin position="27"/>
        <end position="2339"/>
    </location>
</feature>
<feature type="compositionally biased region" description="Low complexity" evidence="2">
    <location>
        <begin position="1156"/>
        <end position="1200"/>
    </location>
</feature>
<sequence>MLFAVRNEMWYKPVFWLLVIPWLVWGQVGGITIQGVEERGVNTRQTGRGRGMFNPSPLLGPPVPYLQPLDLPKVTGHGFNANTRADLHHASSLSLPLSLPKTITTQSPSSSPSFAPSNQFKSVVWAGVGDVSSNIQLPPDINLPKWTPDNIPVKKKHWNTILQALNAVNKESGASEISPPVTSEVPELTIIQNDWIPTNITALEILLNESQRVNEIETQQGLTDKNDSEGEQLEYREVYMASKDFNPLEVYLPDHVHIQQQSWNQGSQSHHQVSESTSTTRRQDSQFLPTPDVPKRSQKYIPWPNVGLGTPLGLNTDARELTQVLEDTGKHKGSSENFSSQDVQDRLDVIVNNHASKQSPTSLLQDDKPATSQPILVYNNRGITPISPYRSWPSLSDIDKVQPQQNGYFKIERIDTGRTNFHLPSPVSPLSSHSQLVSSALKNTESQGTLPILVLQGPHRSESKSYPTKGLRREYTQKVEDHENDLLSAEKITQAIKEEFANDYMGEVYNQPWLHAIVQHDLKNWGFPYDEDALKNLPRGYENSPLPPNNIQKATKQSSIQFHTNDKFQADSREVIRPDSEDNRDYTSSSINGHHLAIIETSDIPKDNPLLLRNVHVIAPKPEHLPPIPLFRPAETKKLEFPPYLINGNLGRGSNFNNKNTPPFLVVPHPTPSPLEDPHDRISNVYPIMVPLRSTTRKEDTNLLPLWDIIGIGNQTRASSKSSPHIPRQVPLPMRHLTPPPLKSTIRELLPIQFPGFGPPKGEDIMGTTHSERNTQVILTNQLEGLPQVSQQTSPFSVRPPQSRPLQLRPPLATPSHTRPPQAAPIQAKPTQAVLIQNRPPQGIPIQQHSPAPTKHTPQQEPHHQTRPQDTIIQQQPQQSQTSPPLPPQQQQPSRPQHKPVPPQQNPPQLVPRPPRSHTLPPQSQHIQPQPRPQHRPQQLQQRPSKLQLPQSPQSQPSLTSKPQHTHTQQHHHLSQPQEIPLNSKQPQQSAPLHNRPPQSFQPHQRPQHPPQQQQFQSQQQQFQSQQTKQRPQLQSQQKPQQPQFQSQKRPQQPQFQSQKRPQQTPQQPHLQSQQKPQHAHFQSQQRPQQQQFQSQQRPQFQPEQNPKQPQFQPQQKPQTPQFQSQQRPQQPQFQSQQRPQGVQQNPQQPPHFQSSQRPQQAQHTPQQPQLQSQQRPQSPELHQLQQRPQQPQLPLDQGPKQPPPQPQLLPLEPQQLPLQTQNILPQNSQFQSFQPLRSNNIRPPRESTNFQTQSFSGSQSQTVLPPITNTVSTNTPTPAPGSGFIPWPNTQPGLRNFRPSTEFRPIFRPSLPNMDFLNPFSFIRSPGKNRQDTDGLFQTFTHDVSKVDNDHSSSQTKTKVYSPPSTHLSPPPPKFGVQKLDSAQNIDGPLNNLPDTNSGLEFFRDLTIPVQATMPLFNFRPNLDPIIKTSGNVAGPTHHPNLQNNIYKPFNSKPFINSQSDFHNINSGNLGVSQPTPQSHKSDSLLKNGVINTLYQENSNSLVSSSDFTQPNTLHSLRENPNGTFGTVHASQQTPTIFPPHSESVPTITHTISIKNTDQPTGRGNDEPELIKFTLDDVVYPSKSTNNTLYKIQTFHAHRNIPAANNDKKYSASFTDDDMQPSPSEEKLSVTKFATEASHPSTIIMERITFSPMGTTTPLPAITTPLNVQTNSQTMASTLSMTTLHKNPTTQMPTTRSRPRIQFNLSQSKSFPNDEKTLPTLFPLNWRAIKPVDLNDSNILSVRTNMTEKTKGEKYSSSQNIRKITIIEATPMPKAGEVYPTVKQFRTFVSSFPNPLTTPNEKQFTTLSPYTTTIKSTKNKPKTLTNSNPTSPSATSSYIASTRIPSTFTTHPTTHTSTNYPWQEEAVTQKMQTFSPPPRFGTTSRNVPPGLMKKRERPGLLMPGRWNHRTIIKPPTVSPSLESARTERERIKGTRRNPQSRFKLRYTTPPKRADHTNEPTPTLVLTTTERTPAFPQVNQMSANDPTVSLPAAIKPTKHPSDDDPSAMLQESKTVLLVKHPGVNNKNTKDDTDKIDEELDRPVTNTTQNSTTQNAVSFRLIKPPRIRSIQRLRDFMANRRKSLSTTAPSVSTLPPITTSSSSVKQAPTFIPTTIRMPQKPKHLSVNSFRSYRAAQASKRTTKTPLITVTESTTTTNAPLHFITTSEEPEGISHSPDEDDSQQWRQPIQEILLQDHPEMFDIYRWESSRLDTRAQNNKRPDRPDNHEPSDSLPSELNNQNLYPQASRLATVTALPPQDQHKSLRERGKTHPADSQGFVSVSPQYASVERNARQQVEREESEKGEGQGGHSPPTWSSLLDTYSPHSHLINAFHHHDPQRIH</sequence>
<feature type="compositionally biased region" description="Basic and acidic residues" evidence="2">
    <location>
        <begin position="2210"/>
        <end position="2228"/>
    </location>
</feature>
<feature type="compositionally biased region" description="Basic residues" evidence="2">
    <location>
        <begin position="964"/>
        <end position="974"/>
    </location>
</feature>
<feature type="compositionally biased region" description="Low complexity" evidence="2">
    <location>
        <begin position="799"/>
        <end position="811"/>
    </location>
</feature>
<feature type="compositionally biased region" description="Polar residues" evidence="2">
    <location>
        <begin position="262"/>
        <end position="288"/>
    </location>
</feature>
<feature type="region of interest" description="Disordered" evidence="2">
    <location>
        <begin position="262"/>
        <end position="304"/>
    </location>
</feature>
<proteinExistence type="predicted"/>
<feature type="region of interest" description="Disordered" evidence="2">
    <location>
        <begin position="1874"/>
        <end position="1942"/>
    </location>
</feature>
<feature type="compositionally biased region" description="Low complexity" evidence="2">
    <location>
        <begin position="936"/>
        <end position="963"/>
    </location>
</feature>
<evidence type="ECO:0000256" key="3">
    <source>
        <dbReference type="SAM" id="SignalP"/>
    </source>
</evidence>
<feature type="compositionally biased region" description="Pro residues" evidence="2">
    <location>
        <begin position="899"/>
        <end position="914"/>
    </location>
</feature>
<gene>
    <name evidence="4" type="ORF">Pcinc_036192</name>
</gene>
<keyword evidence="5" id="KW-1185">Reference proteome</keyword>
<feature type="compositionally biased region" description="Polar residues" evidence="2">
    <location>
        <begin position="549"/>
        <end position="558"/>
    </location>
</feature>
<evidence type="ECO:0000313" key="4">
    <source>
        <dbReference type="EMBL" id="KAK3857564.1"/>
    </source>
</evidence>
<feature type="region of interest" description="Disordered" evidence="2">
    <location>
        <begin position="2210"/>
        <end position="2237"/>
    </location>
</feature>
<name>A0AAE1EMK8_PETCI</name>
<reference evidence="4" key="1">
    <citation type="submission" date="2023-10" db="EMBL/GenBank/DDBJ databases">
        <title>Genome assemblies of two species of porcelain crab, Petrolisthes cinctipes and Petrolisthes manimaculis (Anomura: Porcellanidae).</title>
        <authorList>
            <person name="Angst P."/>
        </authorList>
    </citation>
    <scope>NUCLEOTIDE SEQUENCE</scope>
    <source>
        <strain evidence="4">PB745_01</strain>
        <tissue evidence="4">Gill</tissue>
    </source>
</reference>
<keyword evidence="3" id="KW-0732">Signal</keyword>
<feature type="compositionally biased region" description="Low complexity" evidence="2">
    <location>
        <begin position="868"/>
        <end position="883"/>
    </location>
</feature>
<feature type="compositionally biased region" description="Low complexity" evidence="2">
    <location>
        <begin position="2088"/>
        <end position="2102"/>
    </location>
</feature>
<accession>A0AAE1EMK8</accession>
<feature type="compositionally biased region" description="Polar residues" evidence="2">
    <location>
        <begin position="845"/>
        <end position="860"/>
    </location>
</feature>
<comment type="caution">
    <text evidence="4">The sequence shown here is derived from an EMBL/GenBank/DDBJ whole genome shotgun (WGS) entry which is preliminary data.</text>
</comment>
<evidence type="ECO:0000256" key="1">
    <source>
        <dbReference type="SAM" id="Coils"/>
    </source>
</evidence>
<evidence type="ECO:0000256" key="2">
    <source>
        <dbReference type="SAM" id="MobiDB-lite"/>
    </source>
</evidence>
<organism evidence="4 5">
    <name type="scientific">Petrolisthes cinctipes</name>
    <name type="common">Flat porcelain crab</name>
    <dbReference type="NCBI Taxonomy" id="88211"/>
    <lineage>
        <taxon>Eukaryota</taxon>
        <taxon>Metazoa</taxon>
        <taxon>Ecdysozoa</taxon>
        <taxon>Arthropoda</taxon>
        <taxon>Crustacea</taxon>
        <taxon>Multicrustacea</taxon>
        <taxon>Malacostraca</taxon>
        <taxon>Eumalacostraca</taxon>
        <taxon>Eucarida</taxon>
        <taxon>Decapoda</taxon>
        <taxon>Pleocyemata</taxon>
        <taxon>Anomura</taxon>
        <taxon>Galatheoidea</taxon>
        <taxon>Porcellanidae</taxon>
        <taxon>Petrolisthes</taxon>
    </lineage>
</organism>
<feature type="region of interest" description="Disordered" evidence="2">
    <location>
        <begin position="538"/>
        <end position="558"/>
    </location>
</feature>
<feature type="region of interest" description="Disordered" evidence="2">
    <location>
        <begin position="841"/>
        <end position="1212"/>
    </location>
</feature>
<feature type="region of interest" description="Disordered" evidence="2">
    <location>
        <begin position="789"/>
        <end position="828"/>
    </location>
</feature>
<feature type="region of interest" description="Disordered" evidence="2">
    <location>
        <begin position="1814"/>
        <end position="1838"/>
    </location>
</feature>
<feature type="compositionally biased region" description="Low complexity" evidence="2">
    <location>
        <begin position="920"/>
        <end position="929"/>
    </location>
</feature>
<feature type="region of interest" description="Disordered" evidence="2">
    <location>
        <begin position="2083"/>
        <end position="2104"/>
    </location>
</feature>
<evidence type="ECO:0000313" key="5">
    <source>
        <dbReference type="Proteomes" id="UP001286313"/>
    </source>
</evidence>
<feature type="compositionally biased region" description="Low complexity" evidence="2">
    <location>
        <begin position="996"/>
        <end position="1147"/>
    </location>
</feature>
<feature type="region of interest" description="Disordered" evidence="2">
    <location>
        <begin position="717"/>
        <end position="736"/>
    </location>
</feature>
<protein>
    <submittedName>
        <fullName evidence="4">Uncharacterized protein</fullName>
    </submittedName>
</protein>
<feature type="compositionally biased region" description="Basic and acidic residues" evidence="2">
    <location>
        <begin position="2257"/>
        <end position="2270"/>
    </location>
</feature>
<feature type="compositionally biased region" description="Basic and acidic residues" evidence="2">
    <location>
        <begin position="2288"/>
        <end position="2303"/>
    </location>
</feature>
<dbReference type="EMBL" id="JAWQEG010005578">
    <property type="protein sequence ID" value="KAK3857564.1"/>
    <property type="molecule type" value="Genomic_DNA"/>
</dbReference>
<feature type="compositionally biased region" description="Polar residues" evidence="2">
    <location>
        <begin position="975"/>
        <end position="992"/>
    </location>
</feature>